<evidence type="ECO:0000256" key="1">
    <source>
        <dbReference type="ARBA" id="ARBA00023015"/>
    </source>
</evidence>
<dbReference type="Gene3D" id="1.10.10.60">
    <property type="entry name" value="Homeodomain-like"/>
    <property type="match status" value="1"/>
</dbReference>
<evidence type="ECO:0000259" key="4">
    <source>
        <dbReference type="PROSITE" id="PS01124"/>
    </source>
</evidence>
<dbReference type="PROSITE" id="PS00041">
    <property type="entry name" value="HTH_ARAC_FAMILY_1"/>
    <property type="match status" value="1"/>
</dbReference>
<reference evidence="5 6" key="1">
    <citation type="submission" date="2016-10" db="EMBL/GenBank/DDBJ databases">
        <authorList>
            <person name="Varghese N."/>
            <person name="Submissions S."/>
        </authorList>
    </citation>
    <scope>NUCLEOTIDE SEQUENCE [LARGE SCALE GENOMIC DNA]</scope>
    <source>
        <strain evidence="5 6">DSM 16392</strain>
    </source>
</reference>
<dbReference type="InterPro" id="IPR053142">
    <property type="entry name" value="PchR_regulatory_protein"/>
</dbReference>
<evidence type="ECO:0000313" key="6">
    <source>
        <dbReference type="Proteomes" id="UP000199598"/>
    </source>
</evidence>
<evidence type="ECO:0000256" key="3">
    <source>
        <dbReference type="ARBA" id="ARBA00023163"/>
    </source>
</evidence>
<protein>
    <submittedName>
        <fullName evidence="5">Transcriptional regulator, AraC family</fullName>
    </submittedName>
</protein>
<keyword evidence="3" id="KW-0804">Transcription</keyword>
<proteinExistence type="predicted"/>
<organism evidence="5 6">
    <name type="scientific">Pseudovibrio ascidiaceicola</name>
    <dbReference type="NCBI Taxonomy" id="285279"/>
    <lineage>
        <taxon>Bacteria</taxon>
        <taxon>Pseudomonadati</taxon>
        <taxon>Pseudomonadota</taxon>
        <taxon>Alphaproteobacteria</taxon>
        <taxon>Hyphomicrobiales</taxon>
        <taxon>Stappiaceae</taxon>
        <taxon>Pseudovibrio</taxon>
    </lineage>
</organism>
<dbReference type="PROSITE" id="PS01124">
    <property type="entry name" value="HTH_ARAC_FAMILY_2"/>
    <property type="match status" value="1"/>
</dbReference>
<dbReference type="PANTHER" id="PTHR47893:SF1">
    <property type="entry name" value="REGULATORY PROTEIN PCHR"/>
    <property type="match status" value="1"/>
</dbReference>
<dbReference type="InterPro" id="IPR020449">
    <property type="entry name" value="Tscrpt_reg_AraC-type_HTH"/>
</dbReference>
<dbReference type="PRINTS" id="PR00032">
    <property type="entry name" value="HTHARAC"/>
</dbReference>
<comment type="caution">
    <text evidence="5">The sequence shown here is derived from an EMBL/GenBank/DDBJ whole genome shotgun (WGS) entry which is preliminary data.</text>
</comment>
<keyword evidence="2" id="KW-0238">DNA-binding</keyword>
<dbReference type="InterPro" id="IPR018060">
    <property type="entry name" value="HTH_AraC"/>
</dbReference>
<evidence type="ECO:0000256" key="2">
    <source>
        <dbReference type="ARBA" id="ARBA00023125"/>
    </source>
</evidence>
<gene>
    <name evidence="5" type="ORF">SAMN04488518_11918</name>
</gene>
<dbReference type="SMART" id="SM00342">
    <property type="entry name" value="HTH_ARAC"/>
    <property type="match status" value="1"/>
</dbReference>
<dbReference type="EMBL" id="FOSK01000019">
    <property type="protein sequence ID" value="SFL16755.1"/>
    <property type="molecule type" value="Genomic_DNA"/>
</dbReference>
<dbReference type="InterPro" id="IPR018062">
    <property type="entry name" value="HTH_AraC-typ_CS"/>
</dbReference>
<feature type="domain" description="HTH araC/xylS-type" evidence="4">
    <location>
        <begin position="218"/>
        <end position="316"/>
    </location>
</feature>
<name>A0A1I4FFJ2_9HYPH</name>
<dbReference type="SUPFAM" id="SSF46689">
    <property type="entry name" value="Homeodomain-like"/>
    <property type="match status" value="1"/>
</dbReference>
<accession>A0A1I4FFJ2</accession>
<dbReference type="Pfam" id="PF12833">
    <property type="entry name" value="HTH_18"/>
    <property type="match status" value="1"/>
</dbReference>
<keyword evidence="1" id="KW-0805">Transcription regulation</keyword>
<dbReference type="RefSeq" id="WP_208860634.1">
    <property type="nucleotide sequence ID" value="NZ_FOSK01000019.1"/>
</dbReference>
<dbReference type="Proteomes" id="UP000199598">
    <property type="component" value="Unassembled WGS sequence"/>
</dbReference>
<sequence>MQSEGSYLNDGHFRKYFDASAPIYVNNENVSAIISNIEYSQEFQVRIAKILPKRDFSACYTSFRNEACTISGNFLLQGSLIATVAGVQQFTLNADRANLVKYGPSTTKFQIARGTDLQMLSYSISEEYLMRALEKDIPATFLPFLKPSEQGFNLLEFRPTPEMRRLVRSVISSPLVGTMRNLFIEGAVLQLMALKANFLSNQVSAAGMLNEYEVASVQRAYKLLMGSLSTPLSLSDLAYKVNLGEKRLNSGFKKIFGGTVFEVYRNERLEIARKTIEQSDASLSKIAQHIGYRHYNNFISAFTRQFGVSPAKYRRHSRDNQNTE</sequence>
<dbReference type="PANTHER" id="PTHR47893">
    <property type="entry name" value="REGULATORY PROTEIN PCHR"/>
    <property type="match status" value="1"/>
</dbReference>
<evidence type="ECO:0000313" key="5">
    <source>
        <dbReference type="EMBL" id="SFL16755.1"/>
    </source>
</evidence>
<dbReference type="InterPro" id="IPR009057">
    <property type="entry name" value="Homeodomain-like_sf"/>
</dbReference>
<keyword evidence="6" id="KW-1185">Reference proteome</keyword>